<feature type="active site" description="Acyl-thioester intermediate" evidence="2">
    <location>
        <position position="216"/>
    </location>
</feature>
<name>A0A261FTU1_9BIFI</name>
<accession>A0A261FTU1</accession>
<dbReference type="EMBL" id="MWWY01000045">
    <property type="protein sequence ID" value="OZG62604.1"/>
    <property type="molecule type" value="Genomic_DNA"/>
</dbReference>
<reference evidence="3 4" key="1">
    <citation type="journal article" date="2017" name="BMC Genomics">
        <title>Comparative genomic and phylogenomic analyses of the Bifidobacteriaceae family.</title>
        <authorList>
            <person name="Lugli G.A."/>
            <person name="Milani C."/>
            <person name="Turroni F."/>
            <person name="Duranti S."/>
            <person name="Mancabelli L."/>
            <person name="Mangifesta M."/>
            <person name="Ferrario C."/>
            <person name="Modesto M."/>
            <person name="Mattarelli P."/>
            <person name="Jiri K."/>
            <person name="van Sinderen D."/>
            <person name="Ventura M."/>
        </authorList>
    </citation>
    <scope>NUCLEOTIDE SEQUENCE [LARGE SCALE GENOMIC DNA]</scope>
    <source>
        <strain evidence="3 4">DSM 100202</strain>
    </source>
</reference>
<keyword evidence="4" id="KW-1185">Reference proteome</keyword>
<dbReference type="AlphaFoldDB" id="A0A261FTU1"/>
<protein>
    <submittedName>
        <fullName evidence="3">Sortase</fullName>
    </submittedName>
</protein>
<evidence type="ECO:0000256" key="2">
    <source>
        <dbReference type="PIRSR" id="PIRSR605754-1"/>
    </source>
</evidence>
<comment type="caution">
    <text evidence="3">The sequence shown here is derived from an EMBL/GenBank/DDBJ whole genome shotgun (WGS) entry which is preliminary data.</text>
</comment>
<feature type="active site" description="Proton donor/acceptor" evidence="2">
    <location>
        <position position="153"/>
    </location>
</feature>
<gene>
    <name evidence="3" type="ORF">BHAP_2078</name>
</gene>
<dbReference type="Pfam" id="PF04203">
    <property type="entry name" value="Sortase"/>
    <property type="match status" value="1"/>
</dbReference>
<dbReference type="Gene3D" id="2.40.260.10">
    <property type="entry name" value="Sortase"/>
    <property type="match status" value="1"/>
</dbReference>
<proteinExistence type="predicted"/>
<dbReference type="Proteomes" id="UP000216074">
    <property type="component" value="Unassembled WGS sequence"/>
</dbReference>
<dbReference type="NCBIfam" id="NF033745">
    <property type="entry name" value="class_C_sortase"/>
    <property type="match status" value="1"/>
</dbReference>
<organism evidence="3 4">
    <name type="scientific">Bifidobacterium hapali</name>
    <dbReference type="NCBI Taxonomy" id="1630172"/>
    <lineage>
        <taxon>Bacteria</taxon>
        <taxon>Bacillati</taxon>
        <taxon>Actinomycetota</taxon>
        <taxon>Actinomycetes</taxon>
        <taxon>Bifidobacteriales</taxon>
        <taxon>Bifidobacteriaceae</taxon>
        <taxon>Bifidobacterium</taxon>
    </lineage>
</organism>
<evidence type="ECO:0000313" key="4">
    <source>
        <dbReference type="Proteomes" id="UP000216074"/>
    </source>
</evidence>
<sequence length="296" mass="31688">MTAVTVVAALLGICVFVWIGVAQSASRRQAVSVIEQAVIENTDTAVQETRRISIAEARDYNTKLASTPQIIGEVLTDDGTPAGDFTFDGDDEYRSLLDMGDSIMGALRIPKIGLLLPIRHGAGEYALSNGLGHLHGTSLPVGGVSTHAVVTGHRGLADKELFTRLDELTVGDPFYIELADGTTLGYRIEHIVETDPNDTDRLRIESGLDQVTLVTCTPIMLNTRRLLVTGIRASMPDIVPVPQSAPGDNHPKTTATIASSLCAGIGWFALARGARRRNQFAIRPQHIAPSQGDDDA</sequence>
<dbReference type="NCBIfam" id="TIGR01076">
    <property type="entry name" value="sortase_fam"/>
    <property type="match status" value="1"/>
</dbReference>
<dbReference type="InterPro" id="IPR023365">
    <property type="entry name" value="Sortase_dom-sf"/>
</dbReference>
<dbReference type="InterPro" id="IPR005754">
    <property type="entry name" value="Sortase"/>
</dbReference>
<dbReference type="CDD" id="cd05827">
    <property type="entry name" value="Sortase_C"/>
    <property type="match status" value="1"/>
</dbReference>
<dbReference type="SUPFAM" id="SSF63817">
    <property type="entry name" value="Sortase"/>
    <property type="match status" value="1"/>
</dbReference>
<dbReference type="GO" id="GO:0016787">
    <property type="term" value="F:hydrolase activity"/>
    <property type="evidence" value="ECO:0007669"/>
    <property type="project" value="UniProtKB-KW"/>
</dbReference>
<evidence type="ECO:0000256" key="1">
    <source>
        <dbReference type="ARBA" id="ARBA00022801"/>
    </source>
</evidence>
<keyword evidence="1" id="KW-0378">Hydrolase</keyword>
<evidence type="ECO:0000313" key="3">
    <source>
        <dbReference type="EMBL" id="OZG62604.1"/>
    </source>
</evidence>
<dbReference type="InterPro" id="IPR042002">
    <property type="entry name" value="Sortase_C"/>
</dbReference>